<dbReference type="SUPFAM" id="SSF56935">
    <property type="entry name" value="Porins"/>
    <property type="match status" value="1"/>
</dbReference>
<evidence type="ECO:0000256" key="2">
    <source>
        <dbReference type="ARBA" id="ARBA00011233"/>
    </source>
</evidence>
<name>A0A157ZRL8_9BURK</name>
<evidence type="ECO:0000256" key="8">
    <source>
        <dbReference type="ARBA" id="ARBA00023114"/>
    </source>
</evidence>
<dbReference type="OrthoDB" id="6975458at2"/>
<dbReference type="GO" id="GO:0034220">
    <property type="term" value="P:monoatomic ion transmembrane transport"/>
    <property type="evidence" value="ECO:0007669"/>
    <property type="project" value="InterPro"/>
</dbReference>
<comment type="caution">
    <text evidence="13">The sequence shown here is derived from an EMBL/GenBank/DDBJ whole genome shotgun (WGS) entry which is preliminary data.</text>
</comment>
<keyword evidence="7" id="KW-0406">Ion transport</keyword>
<dbReference type="AlphaFoldDB" id="A0A157ZRL8"/>
<dbReference type="PRINTS" id="PR00182">
    <property type="entry name" value="ECOLNEIPORIN"/>
</dbReference>
<evidence type="ECO:0000256" key="3">
    <source>
        <dbReference type="ARBA" id="ARBA00022448"/>
    </source>
</evidence>
<feature type="domain" description="Porin" evidence="12">
    <location>
        <begin position="8"/>
        <end position="355"/>
    </location>
</feature>
<dbReference type="InterPro" id="IPR001702">
    <property type="entry name" value="Porin_Gram-ve"/>
</dbReference>
<dbReference type="InterPro" id="IPR050298">
    <property type="entry name" value="Gram-neg_bact_OMP"/>
</dbReference>
<dbReference type="GO" id="GO:0015288">
    <property type="term" value="F:porin activity"/>
    <property type="evidence" value="ECO:0007669"/>
    <property type="project" value="UniProtKB-KW"/>
</dbReference>
<dbReference type="GO" id="GO:0046930">
    <property type="term" value="C:pore complex"/>
    <property type="evidence" value="ECO:0007669"/>
    <property type="project" value="UniProtKB-KW"/>
</dbReference>
<reference evidence="13" key="1">
    <citation type="submission" date="2016-01" db="EMBL/GenBank/DDBJ databases">
        <authorList>
            <person name="Peeters C."/>
        </authorList>
    </citation>
    <scope>NUCLEOTIDE SEQUENCE [LARGE SCALE GENOMIC DNA]</scope>
    <source>
        <strain evidence="13">LMG 29326</strain>
    </source>
</reference>
<dbReference type="Proteomes" id="UP000054978">
    <property type="component" value="Unassembled WGS sequence"/>
</dbReference>
<dbReference type="PANTHER" id="PTHR34501:SF9">
    <property type="entry name" value="MAJOR OUTER MEMBRANE PROTEIN P.IA"/>
    <property type="match status" value="1"/>
</dbReference>
<evidence type="ECO:0000313" key="14">
    <source>
        <dbReference type="Proteomes" id="UP000054978"/>
    </source>
</evidence>
<dbReference type="Pfam" id="PF13609">
    <property type="entry name" value="Porin_4"/>
    <property type="match status" value="1"/>
</dbReference>
<keyword evidence="6 11" id="KW-0732">Signal</keyword>
<proteinExistence type="predicted"/>
<keyword evidence="10" id="KW-0998">Cell outer membrane</keyword>
<comment type="subunit">
    <text evidence="2">Homotrimer.</text>
</comment>
<evidence type="ECO:0000256" key="10">
    <source>
        <dbReference type="ARBA" id="ARBA00023237"/>
    </source>
</evidence>
<keyword evidence="14" id="KW-1185">Reference proteome</keyword>
<organism evidence="13 14">
    <name type="scientific">Caballeronia ptereochthonis</name>
    <dbReference type="NCBI Taxonomy" id="1777144"/>
    <lineage>
        <taxon>Bacteria</taxon>
        <taxon>Pseudomonadati</taxon>
        <taxon>Pseudomonadota</taxon>
        <taxon>Betaproteobacteria</taxon>
        <taxon>Burkholderiales</taxon>
        <taxon>Burkholderiaceae</taxon>
        <taxon>Caballeronia</taxon>
    </lineage>
</organism>
<keyword evidence="8" id="KW-0626">Porin</keyword>
<dbReference type="PANTHER" id="PTHR34501">
    <property type="entry name" value="PROTEIN YDDL-RELATED"/>
    <property type="match status" value="1"/>
</dbReference>
<gene>
    <name evidence="13" type="ORF">AWB83_00968</name>
</gene>
<keyword evidence="9" id="KW-0472">Membrane</keyword>
<comment type="subcellular location">
    <subcellularLocation>
        <location evidence="1">Cell outer membrane</location>
        <topology evidence="1">Multi-pass membrane protein</topology>
    </subcellularLocation>
</comment>
<evidence type="ECO:0000256" key="1">
    <source>
        <dbReference type="ARBA" id="ARBA00004571"/>
    </source>
</evidence>
<evidence type="ECO:0000256" key="7">
    <source>
        <dbReference type="ARBA" id="ARBA00023065"/>
    </source>
</evidence>
<evidence type="ECO:0000256" key="4">
    <source>
        <dbReference type="ARBA" id="ARBA00022452"/>
    </source>
</evidence>
<feature type="chain" id="PRO_5007619650" evidence="11">
    <location>
        <begin position="21"/>
        <end position="392"/>
    </location>
</feature>
<evidence type="ECO:0000256" key="9">
    <source>
        <dbReference type="ARBA" id="ARBA00023136"/>
    </source>
</evidence>
<dbReference type="STRING" id="1777144.AWB83_00968"/>
<evidence type="ECO:0000256" key="6">
    <source>
        <dbReference type="ARBA" id="ARBA00022729"/>
    </source>
</evidence>
<dbReference type="InterPro" id="IPR033900">
    <property type="entry name" value="Gram_neg_porin_domain"/>
</dbReference>
<evidence type="ECO:0000313" key="13">
    <source>
        <dbReference type="EMBL" id="SAK48158.1"/>
    </source>
</evidence>
<dbReference type="CDD" id="cd00342">
    <property type="entry name" value="gram_neg_porins"/>
    <property type="match status" value="1"/>
</dbReference>
<sequence>MKKTLIAGTALASLAGVAQAQSSVTLYGLIDAGLTYTNSQITGTGAGGHSNWQMTSGGVQYSRWGLRGAEDLGGGLQAIFTLENGFNLNNGQLSSANRIFNRLAYVGVSSRDFGSLTLGRQTDGMVDFLGPLSLTGTQYGGTHFAHPFDVDNLNDSFQINNSVKYQSPDFAGFKLGALYGFSNQAGGFANNRAYSVGMSYAWGPLNFGAGYLHLNNAAGSPAQLNTNGAVTDTLGTSLSGLLTPTSVPLGALARRQQTWGGGVNYAFGPLVAGFVYTQTNLTELFLTGFNTHFQNYEGNIRFALTPAVMLAAAYTYSRAGGNAGSGAPHWNQVSGLANYAFSKRTDVYIQSTYQSVSARAGNPLGVAWINGVSSPASTSNQIEATVGVRHRF</sequence>
<dbReference type="RefSeq" id="WP_087043095.1">
    <property type="nucleotide sequence ID" value="NZ_FCOB02000003.1"/>
</dbReference>
<dbReference type="GO" id="GO:0009279">
    <property type="term" value="C:cell outer membrane"/>
    <property type="evidence" value="ECO:0007669"/>
    <property type="project" value="UniProtKB-SubCell"/>
</dbReference>
<dbReference type="EMBL" id="FCOB02000003">
    <property type="protein sequence ID" value="SAK48158.1"/>
    <property type="molecule type" value="Genomic_DNA"/>
</dbReference>
<protein>
    <submittedName>
        <fullName evidence="13">Outer membrane protein, (Porin)</fullName>
    </submittedName>
</protein>
<dbReference type="Gene3D" id="2.40.160.10">
    <property type="entry name" value="Porin"/>
    <property type="match status" value="1"/>
</dbReference>
<evidence type="ECO:0000256" key="11">
    <source>
        <dbReference type="SAM" id="SignalP"/>
    </source>
</evidence>
<evidence type="ECO:0000259" key="12">
    <source>
        <dbReference type="Pfam" id="PF13609"/>
    </source>
</evidence>
<accession>A0A157ZRL8</accession>
<keyword evidence="4" id="KW-1134">Transmembrane beta strand</keyword>
<feature type="signal peptide" evidence="11">
    <location>
        <begin position="1"/>
        <end position="20"/>
    </location>
</feature>
<keyword evidence="3" id="KW-0813">Transport</keyword>
<keyword evidence="5" id="KW-0812">Transmembrane</keyword>
<evidence type="ECO:0000256" key="5">
    <source>
        <dbReference type="ARBA" id="ARBA00022692"/>
    </source>
</evidence>
<dbReference type="InterPro" id="IPR023614">
    <property type="entry name" value="Porin_dom_sf"/>
</dbReference>